<dbReference type="EMBL" id="NVLK01000042">
    <property type="protein sequence ID" value="PEC20490.1"/>
    <property type="molecule type" value="Genomic_DNA"/>
</dbReference>
<proteinExistence type="predicted"/>
<evidence type="ECO:0000313" key="2">
    <source>
        <dbReference type="Proteomes" id="UP000220006"/>
    </source>
</evidence>
<protein>
    <submittedName>
        <fullName evidence="1">Uncharacterized protein</fullName>
    </submittedName>
</protein>
<comment type="caution">
    <text evidence="1">The sequence shown here is derived from an EMBL/GenBank/DDBJ whole genome shotgun (WGS) entry which is preliminary data.</text>
</comment>
<name>A0A2B3ABF9_BACCE</name>
<reference evidence="1 2" key="1">
    <citation type="submission" date="2017-09" db="EMBL/GenBank/DDBJ databases">
        <title>Large-scale bioinformatics analysis of Bacillus genomes uncovers conserved roles of natural products in bacterial physiology.</title>
        <authorList>
            <consortium name="Agbiome Team Llc"/>
            <person name="Bleich R.M."/>
            <person name="Grubbs K.J."/>
            <person name="Santa Maria K.C."/>
            <person name="Allen S.E."/>
            <person name="Farag S."/>
            <person name="Shank E.A."/>
            <person name="Bowers A."/>
        </authorList>
    </citation>
    <scope>NUCLEOTIDE SEQUENCE [LARGE SCALE GENOMIC DNA]</scope>
    <source>
        <strain evidence="1 2">AFS096845</strain>
    </source>
</reference>
<evidence type="ECO:0000313" key="1">
    <source>
        <dbReference type="EMBL" id="PEC20490.1"/>
    </source>
</evidence>
<accession>A0A2B3ABF9</accession>
<dbReference type="AlphaFoldDB" id="A0A2B3ABF9"/>
<dbReference type="Proteomes" id="UP000220006">
    <property type="component" value="Unassembled WGS sequence"/>
</dbReference>
<gene>
    <name evidence="1" type="ORF">COM96_19305</name>
</gene>
<organism evidence="1 2">
    <name type="scientific">Bacillus cereus</name>
    <dbReference type="NCBI Taxonomy" id="1396"/>
    <lineage>
        <taxon>Bacteria</taxon>
        <taxon>Bacillati</taxon>
        <taxon>Bacillota</taxon>
        <taxon>Bacilli</taxon>
        <taxon>Bacillales</taxon>
        <taxon>Bacillaceae</taxon>
        <taxon>Bacillus</taxon>
        <taxon>Bacillus cereus group</taxon>
    </lineage>
</organism>
<dbReference type="RefSeq" id="WP_001227344.1">
    <property type="nucleotide sequence ID" value="NZ_NVLK01000042.1"/>
</dbReference>
<sequence length="62" mass="7728">MRKKDLIRQWKADLQEIAKEKEKERKEKKKRKKYYIPGSSFHFMTSKDTYHKKNGVWKQKNK</sequence>